<name>A0ABW2R425_9BURK</name>
<gene>
    <name evidence="1" type="ORF">ACFQNJ_01255</name>
</gene>
<protein>
    <submittedName>
        <fullName evidence="1">Uncharacterized protein</fullName>
    </submittedName>
</protein>
<sequence length="266" mass="29874">MHDTNELSTSDEYVTQKIQVIKALRHFEFKVFGASKETTSYFTRRQLKSSACDTEILSIEAKQFIFGIPSADRLDSENLINFFRREGVEIVPVYWGTQEHKFSDIMSIRMNEGGNHFLLLNMNALATNYDYMLALGFGHYIAIECMQPSELDEFSEDLARYLLTAYNAPSQGSEISNGNEQANGNLSQSLVEMLCGMKTPDANTIKNMARMHFGTRFFDAISSIQWHSEPSPNNTASTMANKIASALCMDAADAMLYSVEPGFTII</sequence>
<dbReference type="RefSeq" id="WP_382253215.1">
    <property type="nucleotide sequence ID" value="NZ_JBHTBX010000001.1"/>
</dbReference>
<dbReference type="Proteomes" id="UP001596495">
    <property type="component" value="Unassembled WGS sequence"/>
</dbReference>
<evidence type="ECO:0000313" key="2">
    <source>
        <dbReference type="Proteomes" id="UP001596495"/>
    </source>
</evidence>
<comment type="caution">
    <text evidence="1">The sequence shown here is derived from an EMBL/GenBank/DDBJ whole genome shotgun (WGS) entry which is preliminary data.</text>
</comment>
<accession>A0ABW2R425</accession>
<proteinExistence type="predicted"/>
<dbReference type="EMBL" id="JBHTBX010000001">
    <property type="protein sequence ID" value="MFC7433132.1"/>
    <property type="molecule type" value="Genomic_DNA"/>
</dbReference>
<keyword evidence="2" id="KW-1185">Reference proteome</keyword>
<reference evidence="2" key="1">
    <citation type="journal article" date="2019" name="Int. J. Syst. Evol. Microbiol.">
        <title>The Global Catalogue of Microorganisms (GCM) 10K type strain sequencing project: providing services to taxonomists for standard genome sequencing and annotation.</title>
        <authorList>
            <consortium name="The Broad Institute Genomics Platform"/>
            <consortium name="The Broad Institute Genome Sequencing Center for Infectious Disease"/>
            <person name="Wu L."/>
            <person name="Ma J."/>
        </authorList>
    </citation>
    <scope>NUCLEOTIDE SEQUENCE [LARGE SCALE GENOMIC DNA]</scope>
    <source>
        <strain evidence="2">CCUG 54518</strain>
    </source>
</reference>
<evidence type="ECO:0000313" key="1">
    <source>
        <dbReference type="EMBL" id="MFC7433132.1"/>
    </source>
</evidence>
<organism evidence="1 2">
    <name type="scientific">Hydrogenophaga bisanensis</name>
    <dbReference type="NCBI Taxonomy" id="439611"/>
    <lineage>
        <taxon>Bacteria</taxon>
        <taxon>Pseudomonadati</taxon>
        <taxon>Pseudomonadota</taxon>
        <taxon>Betaproteobacteria</taxon>
        <taxon>Burkholderiales</taxon>
        <taxon>Comamonadaceae</taxon>
        <taxon>Hydrogenophaga</taxon>
    </lineage>
</organism>